<feature type="compositionally biased region" description="Gly residues" evidence="1">
    <location>
        <begin position="586"/>
        <end position="604"/>
    </location>
</feature>
<comment type="caution">
    <text evidence="2">The sequence shown here is derived from an EMBL/GenBank/DDBJ whole genome shotgun (WGS) entry which is preliminary data.</text>
</comment>
<feature type="region of interest" description="Disordered" evidence="1">
    <location>
        <begin position="586"/>
        <end position="608"/>
    </location>
</feature>
<proteinExistence type="predicted"/>
<sequence length="823" mass="86726">MEEDVGEDPEMPFGGGGGFRLSKIPKQHSNRSPIYDWGVCVVRNDAEDDRATLWFCRVNEKCCAKKGISITGSNSNATRHLKDEHGILSSRARPVHMPSGKKQNSEKARSGHAAALAAAMKKILPLNFFQDPACYRLLQLPSDAGGVPVLDVPTMRALIGAHYTKTVATVTTTLADRAAVVSTYLPSFHVHLPLWSDAATGDQFIALQISYTAAAEIGGGTLAPNQLKAHTLAVRPYAPAAAIAGQPNTVGGLLVTWAAQVLREFGVTETSVLSVTSNSSCGAAETMQAMFEKHRGVCIVQAVADALAAGFGVDDAPAISRNRAALDVLGTVRAAVICAKSAPVLQAAFADVSVPLLSAALSPLPDLPPQRWPEVAKALKLTLAHWPQISQLRPPAWAPLWGTLNPDTAFELYGLLAPAADLIKLACTPQPRQPRGVETLVNLTQLWVTTLDLAGPLVIPSIHGTNIGHVAPALSVQPHWDAQGRLVAVDPAPPHPLRHGGAVESRMAQQLSDVCQRARILMKQSLGAGVLAKAYGGAVPDPSLLVLDMQAMLHPRLRLLTYLKHVCAADGGAGAGVEESASAGMGDGNGGGGAGDVGGGGDGGAANSTEEAAIMPARDVAAAMVNGEPAFKRQRMDTSGAGAGSQDRLSALQELGILDADGGEGGAAEDSSRNPDLQVLPAEEVVRDEETRYMAAEGYNFKDLQLSDGLSFWQQEQIIRLFPNLASAAHALYGMAVNTCPAPFDGISLGLAAKAFRHEFTDPRDSAYLEMLLFLHENMGVNTPQPLQQPPRPEGDDGVPMRMRGADAMAISDLSRDQDPYAL</sequence>
<keyword evidence="3" id="KW-1185">Reference proteome</keyword>
<feature type="region of interest" description="Disordered" evidence="1">
    <location>
        <begin position="1"/>
        <end position="25"/>
    </location>
</feature>
<feature type="compositionally biased region" description="Acidic residues" evidence="1">
    <location>
        <begin position="1"/>
        <end position="10"/>
    </location>
</feature>
<dbReference type="EMBL" id="JAFCMP010000057">
    <property type="protein sequence ID" value="KAG5189024.1"/>
    <property type="molecule type" value="Genomic_DNA"/>
</dbReference>
<organism evidence="2 3">
    <name type="scientific">Tribonema minus</name>
    <dbReference type="NCBI Taxonomy" id="303371"/>
    <lineage>
        <taxon>Eukaryota</taxon>
        <taxon>Sar</taxon>
        <taxon>Stramenopiles</taxon>
        <taxon>Ochrophyta</taxon>
        <taxon>PX clade</taxon>
        <taxon>Xanthophyceae</taxon>
        <taxon>Tribonematales</taxon>
        <taxon>Tribonemataceae</taxon>
        <taxon>Tribonema</taxon>
    </lineage>
</organism>
<dbReference type="OrthoDB" id="127361at2759"/>
<gene>
    <name evidence="2" type="ORF">JKP88DRAFT_275486</name>
</gene>
<protein>
    <submittedName>
        <fullName evidence="2">Uncharacterized protein</fullName>
    </submittedName>
</protein>
<feature type="region of interest" description="Disordered" evidence="1">
    <location>
        <begin position="781"/>
        <end position="802"/>
    </location>
</feature>
<evidence type="ECO:0000256" key="1">
    <source>
        <dbReference type="SAM" id="MobiDB-lite"/>
    </source>
</evidence>
<name>A0A836CKR3_9STRA</name>
<feature type="region of interest" description="Disordered" evidence="1">
    <location>
        <begin position="85"/>
        <end position="110"/>
    </location>
</feature>
<reference evidence="2" key="1">
    <citation type="submission" date="2021-02" db="EMBL/GenBank/DDBJ databases">
        <title>First Annotated Genome of the Yellow-green Alga Tribonema minus.</title>
        <authorList>
            <person name="Mahan K.M."/>
        </authorList>
    </citation>
    <scope>NUCLEOTIDE SEQUENCE</scope>
    <source>
        <strain evidence="2">UTEX B ZZ1240</strain>
    </source>
</reference>
<accession>A0A836CKR3</accession>
<dbReference type="AlphaFoldDB" id="A0A836CKR3"/>
<dbReference type="Proteomes" id="UP000664859">
    <property type="component" value="Unassembled WGS sequence"/>
</dbReference>
<evidence type="ECO:0000313" key="2">
    <source>
        <dbReference type="EMBL" id="KAG5189024.1"/>
    </source>
</evidence>
<evidence type="ECO:0000313" key="3">
    <source>
        <dbReference type="Proteomes" id="UP000664859"/>
    </source>
</evidence>